<reference evidence="2" key="1">
    <citation type="submission" date="2017-02" db="EMBL/GenBank/DDBJ databases">
        <authorList>
            <person name="Varghese N."/>
            <person name="Submissions S."/>
        </authorList>
    </citation>
    <scope>NUCLEOTIDE SEQUENCE [LARGE SCALE GENOMIC DNA]</scope>
    <source>
        <strain evidence="2">DSM 3072</strain>
    </source>
</reference>
<dbReference type="AlphaFoldDB" id="A0A1T4VSW4"/>
<protein>
    <submittedName>
        <fullName evidence="1">Uncharacterized protein</fullName>
    </submittedName>
</protein>
<gene>
    <name evidence="1" type="ORF">SAMN02745213_02013</name>
</gene>
<evidence type="ECO:0000313" key="1">
    <source>
        <dbReference type="EMBL" id="SKA68056.1"/>
    </source>
</evidence>
<proteinExistence type="predicted"/>
<dbReference type="EMBL" id="FUXX01000045">
    <property type="protein sequence ID" value="SKA68056.1"/>
    <property type="molecule type" value="Genomic_DNA"/>
</dbReference>
<dbReference type="Proteomes" id="UP000242432">
    <property type="component" value="Unassembled WGS sequence"/>
</dbReference>
<evidence type="ECO:0000313" key="2">
    <source>
        <dbReference type="Proteomes" id="UP000242432"/>
    </source>
</evidence>
<organism evidence="1 2">
    <name type="scientific">Succinivibrio dextrinosolvens DSM 3072</name>
    <dbReference type="NCBI Taxonomy" id="1123324"/>
    <lineage>
        <taxon>Bacteria</taxon>
        <taxon>Pseudomonadati</taxon>
        <taxon>Pseudomonadota</taxon>
        <taxon>Gammaproteobacteria</taxon>
        <taxon>Aeromonadales</taxon>
        <taxon>Succinivibrionaceae</taxon>
        <taxon>Succinivibrio</taxon>
    </lineage>
</organism>
<sequence length="75" mass="9034">MENISNIEFEHEKNRRIRNLKIFNLTLESFMVKITPEMSKLYNDYINCKIDIGNYCDRIFELLKNGSNRKFNIEA</sequence>
<name>A0A1T4VSW4_9GAMM</name>
<dbReference type="RefSeq" id="WP_031491375.1">
    <property type="nucleotide sequence ID" value="NZ_FUXX01000045.1"/>
</dbReference>
<accession>A0A1T4VSW4</accession>
<keyword evidence="2" id="KW-1185">Reference proteome</keyword>